<evidence type="ECO:0000313" key="4">
    <source>
        <dbReference type="Proteomes" id="UP000578112"/>
    </source>
</evidence>
<feature type="compositionally biased region" description="Polar residues" evidence="1">
    <location>
        <begin position="49"/>
        <end position="58"/>
    </location>
</feature>
<keyword evidence="2" id="KW-0812">Transmembrane</keyword>
<organism evidence="3 4">
    <name type="scientific">Actinoplanes digitatis</name>
    <dbReference type="NCBI Taxonomy" id="1868"/>
    <lineage>
        <taxon>Bacteria</taxon>
        <taxon>Bacillati</taxon>
        <taxon>Actinomycetota</taxon>
        <taxon>Actinomycetes</taxon>
        <taxon>Micromonosporales</taxon>
        <taxon>Micromonosporaceae</taxon>
        <taxon>Actinoplanes</taxon>
    </lineage>
</organism>
<keyword evidence="4" id="KW-1185">Reference proteome</keyword>
<feature type="transmembrane region" description="Helical" evidence="2">
    <location>
        <begin position="79"/>
        <end position="100"/>
    </location>
</feature>
<gene>
    <name evidence="3" type="ORF">BJ971_006951</name>
</gene>
<proteinExistence type="predicted"/>
<evidence type="ECO:0000256" key="2">
    <source>
        <dbReference type="SAM" id="Phobius"/>
    </source>
</evidence>
<evidence type="ECO:0000256" key="1">
    <source>
        <dbReference type="SAM" id="MobiDB-lite"/>
    </source>
</evidence>
<dbReference type="AlphaFoldDB" id="A0A7W7I4P6"/>
<sequence length="188" mass="19446">MSNPVASPPPAGDGFPPPVSEGAGAPVPSQPFGAPPVDGQPVGDPAQQGFGSAPQQGFGTPATFPIEPEKKKRGNAANLALRIVGIIVVSVIIFVGKGYFFGDKAKDAAVGDCVASSQNVKVDEETEAQAEVVDCASKEAAFTVVGRVNGETDTDSKSCEKYFKENEEYYVYSSTAGGGYLLCLRPKA</sequence>
<protein>
    <submittedName>
        <fullName evidence="3">Uncharacterized protein</fullName>
    </submittedName>
</protein>
<keyword evidence="2" id="KW-0472">Membrane</keyword>
<dbReference type="Proteomes" id="UP000578112">
    <property type="component" value="Unassembled WGS sequence"/>
</dbReference>
<accession>A0A7W7I4P6</accession>
<feature type="region of interest" description="Disordered" evidence="1">
    <location>
        <begin position="1"/>
        <end position="68"/>
    </location>
</feature>
<evidence type="ECO:0000313" key="3">
    <source>
        <dbReference type="EMBL" id="MBB4766395.1"/>
    </source>
</evidence>
<keyword evidence="2" id="KW-1133">Transmembrane helix</keyword>
<reference evidence="3 4" key="1">
    <citation type="submission" date="2020-08" db="EMBL/GenBank/DDBJ databases">
        <title>Sequencing the genomes of 1000 actinobacteria strains.</title>
        <authorList>
            <person name="Klenk H.-P."/>
        </authorList>
    </citation>
    <scope>NUCLEOTIDE SEQUENCE [LARGE SCALE GENOMIC DNA]</scope>
    <source>
        <strain evidence="3 4">DSM 43149</strain>
    </source>
</reference>
<comment type="caution">
    <text evidence="3">The sequence shown here is derived from an EMBL/GenBank/DDBJ whole genome shotgun (WGS) entry which is preliminary data.</text>
</comment>
<dbReference type="RefSeq" id="WP_184997517.1">
    <property type="nucleotide sequence ID" value="NZ_BOMK01000045.1"/>
</dbReference>
<feature type="compositionally biased region" description="Pro residues" evidence="1">
    <location>
        <begin position="1"/>
        <end position="19"/>
    </location>
</feature>
<dbReference type="EMBL" id="JACHNH010000001">
    <property type="protein sequence ID" value="MBB4766395.1"/>
    <property type="molecule type" value="Genomic_DNA"/>
</dbReference>
<name>A0A7W7I4P6_9ACTN</name>